<keyword evidence="1" id="KW-0143">Chaperone</keyword>
<accession>A0A2K2HAP1</accession>
<evidence type="ECO:0000313" key="2">
    <source>
        <dbReference type="EMBL" id="PNU20331.1"/>
    </source>
</evidence>
<sequence>MPVSGVVIRIDAARDNEVIEKLNCLQGVEVMMERTEGKLVAVIDAPDFEVQEELTRSIREIDGVADLTLAYHNFEDMVDA</sequence>
<keyword evidence="1" id="KW-0963">Cytoplasm</keyword>
<dbReference type="OrthoDB" id="7306089at2"/>
<organism evidence="2 3">
    <name type="scientific">Geothermobacter hydrogeniphilus</name>
    <dbReference type="NCBI Taxonomy" id="1969733"/>
    <lineage>
        <taxon>Bacteria</taxon>
        <taxon>Pseudomonadati</taxon>
        <taxon>Thermodesulfobacteriota</taxon>
        <taxon>Desulfuromonadia</taxon>
        <taxon>Desulfuromonadales</taxon>
        <taxon>Geothermobacteraceae</taxon>
        <taxon>Geothermobacter</taxon>
    </lineage>
</organism>
<reference evidence="2 3" key="1">
    <citation type="journal article" date="2018" name="Genome Announc.">
        <title>Genome Sequence of Geothermobacter sp. HR-1 Iron Reducer from the Loihi Seamount.</title>
        <authorList>
            <person name="Smith H."/>
            <person name="Abuyen K."/>
            <person name="Tremblay J."/>
            <person name="Savalia P."/>
            <person name="Perez-Rodriguez I."/>
            <person name="Emerson D."/>
            <person name="Tully B."/>
            <person name="Amend J."/>
        </authorList>
    </citation>
    <scope>NUCLEOTIDE SEQUENCE [LARGE SCALE GENOMIC DNA]</scope>
    <source>
        <strain evidence="2 3">HR-1</strain>
    </source>
</reference>
<comment type="subunit">
    <text evidence="1">Interacts with the cytoplasmic NapA precursor.</text>
</comment>
<comment type="subcellular location">
    <subcellularLocation>
        <location evidence="1">Cytoplasm</location>
    </subcellularLocation>
</comment>
<comment type="caution">
    <text evidence="2">The sequence shown here is derived from an EMBL/GenBank/DDBJ whole genome shotgun (WGS) entry which is preliminary data.</text>
</comment>
<comment type="function">
    <text evidence="1">Chaperone for NapA, the catalytic subunit of the periplasmic nitrate reductase. It binds directly and specifically to the twin-arginine signal peptide of NapA, preventing premature interaction with the Tat translocase and premature export.</text>
</comment>
<dbReference type="GO" id="GO:0051224">
    <property type="term" value="P:negative regulation of protein transport"/>
    <property type="evidence" value="ECO:0007669"/>
    <property type="project" value="UniProtKB-UniRule"/>
</dbReference>
<dbReference type="Proteomes" id="UP000236340">
    <property type="component" value="Unassembled WGS sequence"/>
</dbReference>
<dbReference type="GO" id="GO:0005737">
    <property type="term" value="C:cytoplasm"/>
    <property type="evidence" value="ECO:0007669"/>
    <property type="project" value="UniProtKB-SubCell"/>
</dbReference>
<dbReference type="EMBL" id="PPFX01000014">
    <property type="protein sequence ID" value="PNU20331.1"/>
    <property type="molecule type" value="Genomic_DNA"/>
</dbReference>
<dbReference type="Gene3D" id="3.30.70.920">
    <property type="match status" value="1"/>
</dbReference>
<dbReference type="Pfam" id="PF03927">
    <property type="entry name" value="NapD"/>
    <property type="match status" value="1"/>
</dbReference>
<dbReference type="RefSeq" id="WP_103115210.1">
    <property type="nucleotide sequence ID" value="NZ_PPFX01000014.1"/>
</dbReference>
<dbReference type="AlphaFoldDB" id="A0A2K2HAP1"/>
<dbReference type="GO" id="GO:0005048">
    <property type="term" value="F:signal sequence binding"/>
    <property type="evidence" value="ECO:0007669"/>
    <property type="project" value="UniProtKB-UniRule"/>
</dbReference>
<dbReference type="InterPro" id="IPR005623">
    <property type="entry name" value="Chaperone_NapD_NO3_reduct"/>
</dbReference>
<protein>
    <recommendedName>
        <fullName evidence="1">Chaperone NapD</fullName>
    </recommendedName>
    <alternativeName>
        <fullName evidence="1">NapA signal peptide-binding chaperone NapD</fullName>
    </alternativeName>
</protein>
<evidence type="ECO:0000256" key="1">
    <source>
        <dbReference type="HAMAP-Rule" id="MF_02200"/>
    </source>
</evidence>
<evidence type="ECO:0000313" key="3">
    <source>
        <dbReference type="Proteomes" id="UP000236340"/>
    </source>
</evidence>
<dbReference type="HAMAP" id="MF_02200">
    <property type="entry name" value="NapD"/>
    <property type="match status" value="1"/>
</dbReference>
<gene>
    <name evidence="1" type="primary">napD</name>
    <name evidence="2" type="ORF">C2E25_07865</name>
</gene>
<comment type="similarity">
    <text evidence="1">Belongs to the NapD family.</text>
</comment>
<name>A0A2K2HAP1_9BACT</name>
<proteinExistence type="inferred from homology"/>